<keyword evidence="1" id="KW-1133">Transmembrane helix</keyword>
<name>A0A8S1C2Y7_9INSE</name>
<dbReference type="AlphaFoldDB" id="A0A8S1C2Y7"/>
<feature type="transmembrane region" description="Helical" evidence="1">
    <location>
        <begin position="6"/>
        <end position="25"/>
    </location>
</feature>
<evidence type="ECO:0000313" key="2">
    <source>
        <dbReference type="EMBL" id="CAB3363240.1"/>
    </source>
</evidence>
<dbReference type="Proteomes" id="UP000494165">
    <property type="component" value="Unassembled WGS sequence"/>
</dbReference>
<gene>
    <name evidence="2" type="ORF">CLODIP_2_CD14867</name>
</gene>
<evidence type="ECO:0000256" key="1">
    <source>
        <dbReference type="SAM" id="Phobius"/>
    </source>
</evidence>
<dbReference type="EMBL" id="CADEPI010000011">
    <property type="protein sequence ID" value="CAB3363240.1"/>
    <property type="molecule type" value="Genomic_DNA"/>
</dbReference>
<evidence type="ECO:0000313" key="3">
    <source>
        <dbReference type="Proteomes" id="UP000494165"/>
    </source>
</evidence>
<reference evidence="2 3" key="1">
    <citation type="submission" date="2020-04" db="EMBL/GenBank/DDBJ databases">
        <authorList>
            <person name="Alioto T."/>
            <person name="Alioto T."/>
            <person name="Gomez Garrido J."/>
        </authorList>
    </citation>
    <scope>NUCLEOTIDE SEQUENCE [LARGE SCALE GENOMIC DNA]</scope>
</reference>
<accession>A0A8S1C2Y7</accession>
<organism evidence="2 3">
    <name type="scientific">Cloeon dipterum</name>
    <dbReference type="NCBI Taxonomy" id="197152"/>
    <lineage>
        <taxon>Eukaryota</taxon>
        <taxon>Metazoa</taxon>
        <taxon>Ecdysozoa</taxon>
        <taxon>Arthropoda</taxon>
        <taxon>Hexapoda</taxon>
        <taxon>Insecta</taxon>
        <taxon>Pterygota</taxon>
        <taxon>Palaeoptera</taxon>
        <taxon>Ephemeroptera</taxon>
        <taxon>Pisciforma</taxon>
        <taxon>Baetidae</taxon>
        <taxon>Cloeon</taxon>
    </lineage>
</organism>
<comment type="caution">
    <text evidence="2">The sequence shown here is derived from an EMBL/GenBank/DDBJ whole genome shotgun (WGS) entry which is preliminary data.</text>
</comment>
<protein>
    <submittedName>
        <fullName evidence="2">Uncharacterized protein</fullName>
    </submittedName>
</protein>
<keyword evidence="1" id="KW-0812">Transmembrane</keyword>
<keyword evidence="3" id="KW-1185">Reference proteome</keyword>
<sequence length="163" mass="17744">MEPQHGSAFLVLAVLTLCYLLLSCLPEPQMHHHTKGVVGQKSKSVNVGLKEPDSLDLGNIETKKRLLETLKNSCLPKLVCQLLANNDRKLSRSELSLLSIIKDTSLGMTAEVTSKLHFAAHMGQLVAGVDGTGCHNFYPSCPLPGNAVMPFLQTVKRSYSGKF</sequence>
<proteinExistence type="predicted"/>
<keyword evidence="1" id="KW-0472">Membrane</keyword>
<dbReference type="OrthoDB" id="6371365at2759"/>